<dbReference type="FunFam" id="3.40.50.450:FF:000002">
    <property type="entry name" value="ATP-dependent 6-phosphofructokinase"/>
    <property type="match status" value="1"/>
</dbReference>
<dbReference type="GO" id="GO:0005737">
    <property type="term" value="C:cytoplasm"/>
    <property type="evidence" value="ECO:0007669"/>
    <property type="project" value="UniProtKB-ARBA"/>
</dbReference>
<comment type="cofactor">
    <cofactor evidence="1">
        <name>Mg(2+)</name>
        <dbReference type="ChEBI" id="CHEBI:18420"/>
    </cofactor>
</comment>
<comment type="function">
    <text evidence="2">Catalyzes the phosphorylation of D-fructose 6-phosphate to fructose 1,6-bisphosphate by ATP, the first committing step of glycolysis.</text>
</comment>
<evidence type="ECO:0000313" key="13">
    <source>
        <dbReference type="Proteomes" id="UP000236333"/>
    </source>
</evidence>
<keyword evidence="6 12" id="KW-0418">Kinase</keyword>
<evidence type="ECO:0000313" key="12">
    <source>
        <dbReference type="EMBL" id="PNH03158.1"/>
    </source>
</evidence>
<feature type="domain" description="Phosphofructokinase" evidence="11">
    <location>
        <begin position="170"/>
        <end position="471"/>
    </location>
</feature>
<keyword evidence="4" id="KW-0479">Metal-binding</keyword>
<proteinExistence type="predicted"/>
<evidence type="ECO:0000256" key="2">
    <source>
        <dbReference type="ARBA" id="ARBA00002659"/>
    </source>
</evidence>
<dbReference type="InterPro" id="IPR035966">
    <property type="entry name" value="PKF_sf"/>
</dbReference>
<dbReference type="InterPro" id="IPR000023">
    <property type="entry name" value="Phosphofructokinase_dom"/>
</dbReference>
<dbReference type="SUPFAM" id="SSF53784">
    <property type="entry name" value="Phosphofructokinase"/>
    <property type="match status" value="1"/>
</dbReference>
<dbReference type="GO" id="GO:0006002">
    <property type="term" value="P:fructose 6-phosphate metabolic process"/>
    <property type="evidence" value="ECO:0007669"/>
    <property type="project" value="InterPro"/>
</dbReference>
<evidence type="ECO:0000256" key="5">
    <source>
        <dbReference type="ARBA" id="ARBA00022741"/>
    </source>
</evidence>
<keyword evidence="3" id="KW-0808">Transferase</keyword>
<dbReference type="GO" id="GO:0005524">
    <property type="term" value="F:ATP binding"/>
    <property type="evidence" value="ECO:0007669"/>
    <property type="project" value="UniProtKB-KW"/>
</dbReference>
<comment type="caution">
    <text evidence="12">The sequence shown here is derived from an EMBL/GenBank/DDBJ whole genome shotgun (WGS) entry which is preliminary data.</text>
</comment>
<gene>
    <name evidence="12" type="ORF">TSOC_010818</name>
</gene>
<dbReference type="InterPro" id="IPR022953">
    <property type="entry name" value="ATP_PFK"/>
</dbReference>
<accession>A0A2J7ZSB9</accession>
<name>A0A2J7ZSB9_9CHLO</name>
<keyword evidence="13" id="KW-1185">Reference proteome</keyword>
<dbReference type="PRINTS" id="PR00476">
    <property type="entry name" value="PHFRCTKINASE"/>
</dbReference>
<evidence type="ECO:0000256" key="4">
    <source>
        <dbReference type="ARBA" id="ARBA00022723"/>
    </source>
</evidence>
<dbReference type="Gene3D" id="3.40.50.450">
    <property type="match status" value="1"/>
</dbReference>
<dbReference type="Proteomes" id="UP000236333">
    <property type="component" value="Unassembled WGS sequence"/>
</dbReference>
<evidence type="ECO:0000256" key="10">
    <source>
        <dbReference type="ARBA" id="ARBA00048070"/>
    </source>
</evidence>
<dbReference type="EMBL" id="PGGS01000540">
    <property type="protein sequence ID" value="PNH03158.1"/>
    <property type="molecule type" value="Genomic_DNA"/>
</dbReference>
<sequence>MQLERPAAILRARVRDVVAPRTCRSARGRVLVSCVAETSAASPPKPKEASKLLATGPAGAYVSSPFGAGRILADSTDADDVLELKTLRQYLVPRDSPFIKNNNQGGGFVGDRDRIRLHTVEFESSESAGSFCADGVMTGGDEDSCIMLPEWAIRCGPRKTIYSDPKQVSAAVVTCGGLCPGLNDVVQNIVYTLTDYGVPEDNILGIRYGLRGFYERDAKPITLTRQYVNGIHLKGGTMLGTSRGGANVKEIVRRIDLWGLNMVFVVGGNGGNAAANAIAEECEAQGVVCSVVGVPKSIDNDILIIDKCFGFETAVEEAQRALLAAKVEAGSARNGLGVVKLMGRSSGFIAMQAAMSSGVADVCLIPEIPFSIDKLCEQAGSVARLFDKQGHCVVCVAEGAGQSLMNEAAGTDASGNPILADIGVYLKNEFKKYFKGDADIKYIDPSYMIRSVPTTSNDRVYCKVLGQGAVHGAFAGYTDITVGLVNTHYVYLPIPLITQAPRKVNPKGRRWNRLITAIQQPDLS</sequence>
<dbReference type="Pfam" id="PF00365">
    <property type="entry name" value="PFK"/>
    <property type="match status" value="1"/>
</dbReference>
<keyword evidence="7" id="KW-0067">ATP-binding</keyword>
<comment type="catalytic activity">
    <reaction evidence="10">
        <text>beta-D-fructose 6-phosphate + ATP = beta-D-fructose 1,6-bisphosphate + ADP + H(+)</text>
        <dbReference type="Rhea" id="RHEA:16109"/>
        <dbReference type="ChEBI" id="CHEBI:15378"/>
        <dbReference type="ChEBI" id="CHEBI:30616"/>
        <dbReference type="ChEBI" id="CHEBI:32966"/>
        <dbReference type="ChEBI" id="CHEBI:57634"/>
        <dbReference type="ChEBI" id="CHEBI:456216"/>
        <dbReference type="EC" id="2.7.1.11"/>
    </reaction>
</comment>
<evidence type="ECO:0000256" key="8">
    <source>
        <dbReference type="ARBA" id="ARBA00022842"/>
    </source>
</evidence>
<dbReference type="PANTHER" id="PTHR45770">
    <property type="entry name" value="ATP-DEPENDENT 6-PHOSPHOFRUCTOKINASE 1"/>
    <property type="match status" value="1"/>
</dbReference>
<evidence type="ECO:0000256" key="9">
    <source>
        <dbReference type="ARBA" id="ARBA00023152"/>
    </source>
</evidence>
<dbReference type="GO" id="GO:0003872">
    <property type="term" value="F:6-phosphofructokinase activity"/>
    <property type="evidence" value="ECO:0007669"/>
    <property type="project" value="UniProtKB-EC"/>
</dbReference>
<keyword evidence="8" id="KW-0460">Magnesium</keyword>
<keyword evidence="9" id="KW-0324">Glycolysis</keyword>
<dbReference type="InterPro" id="IPR050929">
    <property type="entry name" value="PFKA"/>
</dbReference>
<evidence type="ECO:0000256" key="3">
    <source>
        <dbReference type="ARBA" id="ARBA00022679"/>
    </source>
</evidence>
<dbReference type="GO" id="GO:0046872">
    <property type="term" value="F:metal ion binding"/>
    <property type="evidence" value="ECO:0007669"/>
    <property type="project" value="UniProtKB-KW"/>
</dbReference>
<dbReference type="OrthoDB" id="537915at2759"/>
<reference evidence="12 13" key="1">
    <citation type="journal article" date="2017" name="Mol. Biol. Evol.">
        <title>The 4-celled Tetrabaena socialis nuclear genome reveals the essential components for genetic control of cell number at the origin of multicellularity in the volvocine lineage.</title>
        <authorList>
            <person name="Featherston J."/>
            <person name="Arakaki Y."/>
            <person name="Hanschen E.R."/>
            <person name="Ferris P.J."/>
            <person name="Michod R.E."/>
            <person name="Olson B.J.S.C."/>
            <person name="Nozaki H."/>
            <person name="Durand P.M."/>
        </authorList>
    </citation>
    <scope>NUCLEOTIDE SEQUENCE [LARGE SCALE GENOMIC DNA]</scope>
    <source>
        <strain evidence="12 13">NIES-571</strain>
    </source>
</reference>
<organism evidence="12 13">
    <name type="scientific">Tetrabaena socialis</name>
    <dbReference type="NCBI Taxonomy" id="47790"/>
    <lineage>
        <taxon>Eukaryota</taxon>
        <taxon>Viridiplantae</taxon>
        <taxon>Chlorophyta</taxon>
        <taxon>core chlorophytes</taxon>
        <taxon>Chlorophyceae</taxon>
        <taxon>CS clade</taxon>
        <taxon>Chlamydomonadales</taxon>
        <taxon>Tetrabaenaceae</taxon>
        <taxon>Tetrabaena</taxon>
    </lineage>
</organism>
<dbReference type="NCBIfam" id="NF005301">
    <property type="entry name" value="PRK06830.1"/>
    <property type="match status" value="1"/>
</dbReference>
<dbReference type="AlphaFoldDB" id="A0A2J7ZSB9"/>
<keyword evidence="5" id="KW-0547">Nucleotide-binding</keyword>
<evidence type="ECO:0000256" key="7">
    <source>
        <dbReference type="ARBA" id="ARBA00022840"/>
    </source>
</evidence>
<dbReference type="UniPathway" id="UPA00109">
    <property type="reaction ID" value="UER00182"/>
</dbReference>
<protein>
    <submittedName>
        <fullName evidence="12">6-phosphofructokinase 5, chloroplastic</fullName>
    </submittedName>
</protein>
<evidence type="ECO:0000256" key="1">
    <source>
        <dbReference type="ARBA" id="ARBA00001946"/>
    </source>
</evidence>
<evidence type="ECO:0000256" key="6">
    <source>
        <dbReference type="ARBA" id="ARBA00022777"/>
    </source>
</evidence>
<evidence type="ECO:0000259" key="11">
    <source>
        <dbReference type="Pfam" id="PF00365"/>
    </source>
</evidence>